<dbReference type="AlphaFoldDB" id="A0A4R2IKQ6"/>
<keyword evidence="4" id="KW-0808">Transferase</keyword>
<proteinExistence type="predicted"/>
<dbReference type="GO" id="GO:0016787">
    <property type="term" value="F:hydrolase activity"/>
    <property type="evidence" value="ECO:0007669"/>
    <property type="project" value="UniProtKB-KW"/>
</dbReference>
<dbReference type="Proteomes" id="UP000295573">
    <property type="component" value="Unassembled WGS sequence"/>
</dbReference>
<dbReference type="Gene3D" id="3.40.630.30">
    <property type="match status" value="1"/>
</dbReference>
<dbReference type="Pfam" id="PF13302">
    <property type="entry name" value="Acetyltransf_3"/>
    <property type="match status" value="1"/>
</dbReference>
<dbReference type="EMBL" id="SLWR01000010">
    <property type="protein sequence ID" value="TCO44458.1"/>
    <property type="molecule type" value="Genomic_DNA"/>
</dbReference>
<keyword evidence="1" id="KW-0378">Hydrolase</keyword>
<sequence>MTAVPPQPTLTDGELTLRPWREEDIDTAVGLHDDEMVRWFDFPGLPERSNLASAIEEWHRQYADDRRVVSFVVELAGESGPVGSVEVRRIADGVANISWTTYKPYRGRRVARRAVRLLTVYAFGELGLDRLEAKVDPENRASARVAIRSGFRREGLLRGATTLQGERRDVAVYGLRRDDPRPDTLFGWTALMDSVLPKKRVIAHVVVRDTAGRVLLCQVSYKKDLELPGGVVEPDEDPATGASREMHEELGVALPLLGVLAIDWLPRWEGWGDAVEILYDGGVHDPGLIDELTPDGFEIRGIAWHSADALAGLVSPLNARRLPLILSEPTRLHNLRDGQPIV</sequence>
<organism evidence="4 5">
    <name type="scientific">Kribbella antiqua</name>
    <dbReference type="NCBI Taxonomy" id="2512217"/>
    <lineage>
        <taxon>Bacteria</taxon>
        <taxon>Bacillati</taxon>
        <taxon>Actinomycetota</taxon>
        <taxon>Actinomycetes</taxon>
        <taxon>Propionibacteriales</taxon>
        <taxon>Kribbellaceae</taxon>
        <taxon>Kribbella</taxon>
    </lineage>
</organism>
<evidence type="ECO:0000313" key="5">
    <source>
        <dbReference type="Proteomes" id="UP000295573"/>
    </source>
</evidence>
<dbReference type="PROSITE" id="PS51186">
    <property type="entry name" value="GNAT"/>
    <property type="match status" value="1"/>
</dbReference>
<protein>
    <submittedName>
        <fullName evidence="4">RimJ/RimL family protein N-acetyltransferase</fullName>
    </submittedName>
</protein>
<dbReference type="SUPFAM" id="SSF55729">
    <property type="entry name" value="Acyl-CoA N-acyltransferases (Nat)"/>
    <property type="match status" value="1"/>
</dbReference>
<dbReference type="CDD" id="cd18876">
    <property type="entry name" value="NUDIX_Hydrolase"/>
    <property type="match status" value="1"/>
</dbReference>
<evidence type="ECO:0000259" key="2">
    <source>
        <dbReference type="PROSITE" id="PS51186"/>
    </source>
</evidence>
<dbReference type="PANTHER" id="PTHR43441:SF10">
    <property type="entry name" value="ACETYLTRANSFERASE"/>
    <property type="match status" value="1"/>
</dbReference>
<dbReference type="InterPro" id="IPR020084">
    <property type="entry name" value="NUDIX_hydrolase_CS"/>
</dbReference>
<dbReference type="PROSITE" id="PS51462">
    <property type="entry name" value="NUDIX"/>
    <property type="match status" value="1"/>
</dbReference>
<evidence type="ECO:0000313" key="4">
    <source>
        <dbReference type="EMBL" id="TCO44458.1"/>
    </source>
</evidence>
<dbReference type="GO" id="GO:0005737">
    <property type="term" value="C:cytoplasm"/>
    <property type="evidence" value="ECO:0007669"/>
    <property type="project" value="TreeGrafter"/>
</dbReference>
<evidence type="ECO:0000259" key="3">
    <source>
        <dbReference type="PROSITE" id="PS51462"/>
    </source>
</evidence>
<gene>
    <name evidence="4" type="ORF">EV646_110172</name>
</gene>
<dbReference type="Gene3D" id="3.90.79.10">
    <property type="entry name" value="Nucleoside Triphosphate Pyrophosphohydrolase"/>
    <property type="match status" value="1"/>
</dbReference>
<dbReference type="InterPro" id="IPR000086">
    <property type="entry name" value="NUDIX_hydrolase_dom"/>
</dbReference>
<comment type="caution">
    <text evidence="4">The sequence shown here is derived from an EMBL/GenBank/DDBJ whole genome shotgun (WGS) entry which is preliminary data.</text>
</comment>
<name>A0A4R2IKQ6_9ACTN</name>
<keyword evidence="5" id="KW-1185">Reference proteome</keyword>
<dbReference type="InterPro" id="IPR016181">
    <property type="entry name" value="Acyl_CoA_acyltransferase"/>
</dbReference>
<dbReference type="PROSITE" id="PS00893">
    <property type="entry name" value="NUDIX_BOX"/>
    <property type="match status" value="1"/>
</dbReference>
<dbReference type="RefSeq" id="WP_132153482.1">
    <property type="nucleotide sequence ID" value="NZ_SLWR01000010.1"/>
</dbReference>
<dbReference type="InterPro" id="IPR051908">
    <property type="entry name" value="Ribosomal_N-acetyltransferase"/>
</dbReference>
<dbReference type="SUPFAM" id="SSF55811">
    <property type="entry name" value="Nudix"/>
    <property type="match status" value="1"/>
</dbReference>
<dbReference type="GO" id="GO:1990189">
    <property type="term" value="F:protein N-terminal-serine acetyltransferase activity"/>
    <property type="evidence" value="ECO:0007669"/>
    <property type="project" value="TreeGrafter"/>
</dbReference>
<reference evidence="4 5" key="1">
    <citation type="journal article" date="2015" name="Stand. Genomic Sci.">
        <title>Genomic Encyclopedia of Bacterial and Archaeal Type Strains, Phase III: the genomes of soil and plant-associated and newly described type strains.</title>
        <authorList>
            <person name="Whitman W.B."/>
            <person name="Woyke T."/>
            <person name="Klenk H.P."/>
            <person name="Zhou Y."/>
            <person name="Lilburn T.G."/>
            <person name="Beck B.J."/>
            <person name="De Vos P."/>
            <person name="Vandamme P."/>
            <person name="Eisen J.A."/>
            <person name="Garrity G."/>
            <person name="Hugenholtz P."/>
            <person name="Kyrpides N.C."/>
        </authorList>
    </citation>
    <scope>NUCLEOTIDE SEQUENCE [LARGE SCALE GENOMIC DNA]</scope>
    <source>
        <strain evidence="4 5">VKM Ac-2541</strain>
    </source>
</reference>
<feature type="domain" description="N-acetyltransferase" evidence="2">
    <location>
        <begin position="15"/>
        <end position="179"/>
    </location>
</feature>
<dbReference type="PANTHER" id="PTHR43441">
    <property type="entry name" value="RIBOSOMAL-PROTEIN-SERINE ACETYLTRANSFERASE"/>
    <property type="match status" value="1"/>
</dbReference>
<evidence type="ECO:0000256" key="1">
    <source>
        <dbReference type="ARBA" id="ARBA00022801"/>
    </source>
</evidence>
<feature type="domain" description="Nudix hydrolase" evidence="3">
    <location>
        <begin position="197"/>
        <end position="327"/>
    </location>
</feature>
<dbReference type="Pfam" id="PF00293">
    <property type="entry name" value="NUDIX"/>
    <property type="match status" value="1"/>
</dbReference>
<dbReference type="InterPro" id="IPR000182">
    <property type="entry name" value="GNAT_dom"/>
</dbReference>
<dbReference type="GO" id="GO:0008999">
    <property type="term" value="F:protein-N-terminal-alanine acetyltransferase activity"/>
    <property type="evidence" value="ECO:0007669"/>
    <property type="project" value="TreeGrafter"/>
</dbReference>
<dbReference type="OrthoDB" id="4247482at2"/>
<accession>A0A4R2IKQ6</accession>
<dbReference type="InterPro" id="IPR015797">
    <property type="entry name" value="NUDIX_hydrolase-like_dom_sf"/>
</dbReference>